<organism evidence="3 4">
    <name type="scientific">Stieleria bergensis</name>
    <dbReference type="NCBI Taxonomy" id="2528025"/>
    <lineage>
        <taxon>Bacteria</taxon>
        <taxon>Pseudomonadati</taxon>
        <taxon>Planctomycetota</taxon>
        <taxon>Planctomycetia</taxon>
        <taxon>Pirellulales</taxon>
        <taxon>Pirellulaceae</taxon>
        <taxon>Stieleria</taxon>
    </lineage>
</organism>
<evidence type="ECO:0000313" key="4">
    <source>
        <dbReference type="Proteomes" id="UP000315003"/>
    </source>
</evidence>
<dbReference type="EMBL" id="CP036272">
    <property type="protein sequence ID" value="QDT59741.1"/>
    <property type="molecule type" value="Genomic_DNA"/>
</dbReference>
<sequence length="411" mass="46373" precursor="true">MIRFIVVLISIATLWPTAVTMGDQPVDDKQTPIRVRSNGFPKTAFEYAKLVEPDLGVPPTVNLDEAVEIPLYVKGVQRYGNLGRTCDNPSFLGKDTVSGSTLQRYEGRTADGEPLPNVIWISFARNSSSRFDAVVGSVQMIGYNQESGATAFFESCDRIEPWVKLDKETLRMRGTLPGIEDQNGFNEAFRTPGAVQCVQCHQADPFITNDFINAAKIPGTDETVVPKLDADSPYYVIGGENWDMRTVFVDGNRCFECHRVGMTTMTMFMQNGWNPNQHMPPDDPGRLKEDLSQLLQVWRKGPDNFKGADWIIPPARGEQRKLVEADYPNKASFNNPGRSFDGNAKQNKGRFEDRVDDRQLSDVQRQEIRQLLKDVDDVDTRKEFEDWFEKMGMDESALRKLRAISNGKDAK</sequence>
<gene>
    <name evidence="3" type="ORF">SV7mr_22500</name>
</gene>
<reference evidence="3 4" key="1">
    <citation type="submission" date="2019-02" db="EMBL/GenBank/DDBJ databases">
        <title>Deep-cultivation of Planctomycetes and their phenomic and genomic characterization uncovers novel biology.</title>
        <authorList>
            <person name="Wiegand S."/>
            <person name="Jogler M."/>
            <person name="Boedeker C."/>
            <person name="Pinto D."/>
            <person name="Vollmers J."/>
            <person name="Rivas-Marin E."/>
            <person name="Kohn T."/>
            <person name="Peeters S.H."/>
            <person name="Heuer A."/>
            <person name="Rast P."/>
            <person name="Oberbeckmann S."/>
            <person name="Bunk B."/>
            <person name="Jeske O."/>
            <person name="Meyerdierks A."/>
            <person name="Storesund J.E."/>
            <person name="Kallscheuer N."/>
            <person name="Luecker S."/>
            <person name="Lage O.M."/>
            <person name="Pohl T."/>
            <person name="Merkel B.J."/>
            <person name="Hornburger P."/>
            <person name="Mueller R.-W."/>
            <person name="Bruemmer F."/>
            <person name="Labrenz M."/>
            <person name="Spormann A.M."/>
            <person name="Op den Camp H."/>
            <person name="Overmann J."/>
            <person name="Amann R."/>
            <person name="Jetten M.S.M."/>
            <person name="Mascher T."/>
            <person name="Medema M.H."/>
            <person name="Devos D.P."/>
            <person name="Kaster A.-K."/>
            <person name="Ovreas L."/>
            <person name="Rohde M."/>
            <person name="Galperin M.Y."/>
            <person name="Jogler C."/>
        </authorList>
    </citation>
    <scope>NUCLEOTIDE SEQUENCE [LARGE SCALE GENOMIC DNA]</scope>
    <source>
        <strain evidence="3 4">SV_7m_r</strain>
    </source>
</reference>
<dbReference type="AlphaFoldDB" id="A0A517SUE9"/>
<evidence type="ECO:0008006" key="5">
    <source>
        <dbReference type="Google" id="ProtNLM"/>
    </source>
</evidence>
<feature type="signal peptide" evidence="2">
    <location>
        <begin position="1"/>
        <end position="21"/>
    </location>
</feature>
<evidence type="ECO:0000256" key="1">
    <source>
        <dbReference type="SAM" id="MobiDB-lite"/>
    </source>
</evidence>
<feature type="chain" id="PRO_5021977593" description="Cytochrome c domain-containing protein" evidence="2">
    <location>
        <begin position="22"/>
        <end position="411"/>
    </location>
</feature>
<accession>A0A517SUE9</accession>
<evidence type="ECO:0000256" key="2">
    <source>
        <dbReference type="SAM" id="SignalP"/>
    </source>
</evidence>
<dbReference type="SUPFAM" id="SSF48695">
    <property type="entry name" value="Multiheme cytochromes"/>
    <property type="match status" value="1"/>
</dbReference>
<dbReference type="Proteomes" id="UP000315003">
    <property type="component" value="Chromosome"/>
</dbReference>
<proteinExistence type="predicted"/>
<keyword evidence="2" id="KW-0732">Signal</keyword>
<evidence type="ECO:0000313" key="3">
    <source>
        <dbReference type="EMBL" id="QDT59741.1"/>
    </source>
</evidence>
<name>A0A517SUE9_9BACT</name>
<dbReference type="InterPro" id="IPR036280">
    <property type="entry name" value="Multihaem_cyt_sf"/>
</dbReference>
<protein>
    <recommendedName>
        <fullName evidence="5">Cytochrome c domain-containing protein</fullName>
    </recommendedName>
</protein>
<feature type="region of interest" description="Disordered" evidence="1">
    <location>
        <begin position="328"/>
        <end position="353"/>
    </location>
</feature>
<keyword evidence="4" id="KW-1185">Reference proteome</keyword>